<comment type="caution">
    <text evidence="10">The sequence shown here is derived from an EMBL/GenBank/DDBJ whole genome shotgun (WGS) entry which is preliminary data.</text>
</comment>
<evidence type="ECO:0000256" key="7">
    <source>
        <dbReference type="ARBA" id="ARBA00023136"/>
    </source>
</evidence>
<evidence type="ECO:0000256" key="4">
    <source>
        <dbReference type="ARBA" id="ARBA00022741"/>
    </source>
</evidence>
<name>A0A9P8PJP2_9ASCO</name>
<dbReference type="Proteomes" id="UP000788993">
    <property type="component" value="Unassembled WGS sequence"/>
</dbReference>
<evidence type="ECO:0000256" key="3">
    <source>
        <dbReference type="ARBA" id="ARBA00022692"/>
    </source>
</evidence>
<comment type="subcellular location">
    <subcellularLocation>
        <location evidence="1">Membrane</location>
        <topology evidence="1">Multi-pass membrane protein</topology>
    </subcellularLocation>
</comment>
<dbReference type="Pfam" id="PF00005">
    <property type="entry name" value="ABC_tran"/>
    <property type="match status" value="2"/>
</dbReference>
<dbReference type="GO" id="GO:0005524">
    <property type="term" value="F:ATP binding"/>
    <property type="evidence" value="ECO:0007669"/>
    <property type="project" value="UniProtKB-KW"/>
</dbReference>
<dbReference type="Pfam" id="PF01061">
    <property type="entry name" value="ABC2_membrane"/>
    <property type="match status" value="2"/>
</dbReference>
<keyword evidence="6 8" id="KW-1133">Transmembrane helix</keyword>
<evidence type="ECO:0000256" key="1">
    <source>
        <dbReference type="ARBA" id="ARBA00004141"/>
    </source>
</evidence>
<feature type="transmembrane region" description="Helical" evidence="8">
    <location>
        <begin position="1064"/>
        <end position="1084"/>
    </location>
</feature>
<dbReference type="SUPFAM" id="SSF52540">
    <property type="entry name" value="P-loop containing nucleoside triphosphate hydrolases"/>
    <property type="match status" value="2"/>
</dbReference>
<evidence type="ECO:0000313" key="11">
    <source>
        <dbReference type="Proteomes" id="UP000788993"/>
    </source>
</evidence>
<evidence type="ECO:0000313" key="10">
    <source>
        <dbReference type="EMBL" id="KAH3672537.1"/>
    </source>
</evidence>
<feature type="transmembrane region" description="Helical" evidence="8">
    <location>
        <begin position="483"/>
        <end position="500"/>
    </location>
</feature>
<sequence length="1295" mass="146480">MSEKTSDISKSHSIEPLEYTPFNEARYIDTEENISFTKTHPVSINVHNLQILARKGPRKIFGRNAKRNSNESTDKQILHPMTFHIPENTLACIIGGSGSGKTTLLNRLAGKQITGSTLIQEGLVTYNNDSDLSKIRHAYVIQQDILIPNLTCFETLMFAAELKLPKLTSKIARAKLVNEIIMELGLKECRDTLVGDRVNKGLSGGEKRRLSVAIQLISNPSILFLDEPTTGLDSYNAYLLCESLKRLTKRLDKTIVLSIHQPRADIFRLFDQVYILSKGHMCYGDSYENVFSHFASLGYSIPEDVNPADFLIDITSIDMRNPEQEAISSKRVYFIVEQWKQRMAKIELPVYKDKNTDDGDETFQKLGRAPFWRELRILIRRNFILERRDPIGYAALLMEAVLLGLMTGWLYFKPGSSLVGLRSIQGSLYTVSSLQAYLFLLYESYRLCSLDLRVYDRERSEHCISIPGFLLARRIAKLFSEDIIIPLLFSLCTYFMVGLRTDSSIYFFRFFAANILFHLNSMAFATLAASLTRDVALATLICNLNFTFQTMTNGMYVNAKQMPVYVRWCKYVAYQWYSYGLLISNQFTGYRGDCFKEYADSPDVEDICRAYTGSYITNSLGFWENWIALPFGVLVAFFVGTFVVAGVILKIKPEDVTMAKEVKRSETKSATSAKISRPPPQSDQPLDIRVCDVNLYVENKLARRGKKQILNNVSCNFESGKLNIIMGPSGSGKTSLLNLMSGRLKSTLFTRYSSSGVVYLNDCETEFDTIRPICSYVQQDDHHLLPSITVRETLRFSARMRRSKVKLSSSEINSLVDRLILQVGLRDCADTLVGNELIKGISGGEQRRLSIAIQLLSSPKMLILDEPTSGLDSFTASSILECLDHLASSGTTVIMTIHQPRTLEGFGRILLLAKGGQVAFNGTQEELVDHFTSIGYPIPKFTNLADYVIDMISYSTTHEEVERRTRERVAHIVGAWKTENLRIVPRRKLTSKADLYSEFQAFVKQPVDFVTGLYVLTQRQILTLIRDKNILFARCTQVIGMGVILSLFFARLKHNNTSIQNRLGLIQQIVSIYFTGMLNNMAAYPRERDFFYEEYSDDATNLYSFFVSYTLIEIPFEIFNALVFSVFLVFVVGFQYDVGLFFTMVYTSALVINAGESVGLSFNTMFDHPGFALNVISIICSVGVAMAGLLAMTLDSFLRALNYLSPAHYCVMSISNLVFTKKLKLYCTDEERVNNGECLFNTGEDVMKSYNLKVNLKLYLILIAIVTICHRLIPLVLLRLKLVKFSIMRPGHSSS</sequence>
<dbReference type="InterPro" id="IPR003593">
    <property type="entry name" value="AAA+_ATPase"/>
</dbReference>
<dbReference type="PANTHER" id="PTHR48041:SF119">
    <property type="entry name" value="ROA1P"/>
    <property type="match status" value="1"/>
</dbReference>
<dbReference type="GO" id="GO:0016020">
    <property type="term" value="C:membrane"/>
    <property type="evidence" value="ECO:0007669"/>
    <property type="project" value="UniProtKB-SubCell"/>
</dbReference>
<feature type="transmembrane region" description="Helical" evidence="8">
    <location>
        <begin position="1138"/>
        <end position="1159"/>
    </location>
</feature>
<dbReference type="PANTHER" id="PTHR48041">
    <property type="entry name" value="ABC TRANSPORTER G FAMILY MEMBER 28"/>
    <property type="match status" value="1"/>
</dbReference>
<dbReference type="EMBL" id="JAEUBD010000753">
    <property type="protein sequence ID" value="KAH3672537.1"/>
    <property type="molecule type" value="Genomic_DNA"/>
</dbReference>
<dbReference type="InterPro" id="IPR013525">
    <property type="entry name" value="ABC2_TM"/>
</dbReference>
<organism evidence="10 11">
    <name type="scientific">Ogataea polymorpha</name>
    <dbReference type="NCBI Taxonomy" id="460523"/>
    <lineage>
        <taxon>Eukaryota</taxon>
        <taxon>Fungi</taxon>
        <taxon>Dikarya</taxon>
        <taxon>Ascomycota</taxon>
        <taxon>Saccharomycotina</taxon>
        <taxon>Pichiomycetes</taxon>
        <taxon>Pichiales</taxon>
        <taxon>Pichiaceae</taxon>
        <taxon>Ogataea</taxon>
    </lineage>
</organism>
<dbReference type="Gene3D" id="3.40.50.300">
    <property type="entry name" value="P-loop containing nucleotide triphosphate hydrolases"/>
    <property type="match status" value="2"/>
</dbReference>
<reference evidence="10" key="2">
    <citation type="submission" date="2021-01" db="EMBL/GenBank/DDBJ databases">
        <authorList>
            <person name="Schikora-Tamarit M.A."/>
        </authorList>
    </citation>
    <scope>NUCLEOTIDE SEQUENCE</scope>
    <source>
        <strain evidence="10">NCAIM Y.01608</strain>
    </source>
</reference>
<feature type="transmembrane region" description="Helical" evidence="8">
    <location>
        <begin position="391"/>
        <end position="412"/>
    </location>
</feature>
<proteinExistence type="predicted"/>
<keyword evidence="3 8" id="KW-0812">Transmembrane</keyword>
<dbReference type="Pfam" id="PF19055">
    <property type="entry name" value="ABC2_membrane_7"/>
    <property type="match status" value="2"/>
</dbReference>
<dbReference type="InterPro" id="IPR003439">
    <property type="entry name" value="ABC_transporter-like_ATP-bd"/>
</dbReference>
<gene>
    <name evidence="10" type="ORF">OGATHE_002182</name>
</gene>
<evidence type="ECO:0000256" key="8">
    <source>
        <dbReference type="SAM" id="Phobius"/>
    </source>
</evidence>
<dbReference type="InterPro" id="IPR043926">
    <property type="entry name" value="ABCG_dom"/>
</dbReference>
<evidence type="ECO:0000259" key="9">
    <source>
        <dbReference type="PROSITE" id="PS50893"/>
    </source>
</evidence>
<keyword evidence="4" id="KW-0547">Nucleotide-binding</keyword>
<keyword evidence="11" id="KW-1185">Reference proteome</keyword>
<dbReference type="PROSITE" id="PS50893">
    <property type="entry name" value="ABC_TRANSPORTER_2"/>
    <property type="match status" value="2"/>
</dbReference>
<feature type="transmembrane region" description="Helical" evidence="8">
    <location>
        <begin position="506"/>
        <end position="528"/>
    </location>
</feature>
<dbReference type="GO" id="GO:0140359">
    <property type="term" value="F:ABC-type transporter activity"/>
    <property type="evidence" value="ECO:0007669"/>
    <property type="project" value="InterPro"/>
</dbReference>
<dbReference type="GO" id="GO:0016887">
    <property type="term" value="F:ATP hydrolysis activity"/>
    <property type="evidence" value="ECO:0007669"/>
    <property type="project" value="InterPro"/>
</dbReference>
<dbReference type="SMART" id="SM00382">
    <property type="entry name" value="AAA"/>
    <property type="match status" value="2"/>
</dbReference>
<feature type="transmembrane region" description="Helical" evidence="8">
    <location>
        <begin position="535"/>
        <end position="556"/>
    </location>
</feature>
<keyword evidence="2" id="KW-0813">Transport</keyword>
<dbReference type="InterPro" id="IPR027417">
    <property type="entry name" value="P-loop_NTPase"/>
</dbReference>
<evidence type="ECO:0000256" key="5">
    <source>
        <dbReference type="ARBA" id="ARBA00022840"/>
    </source>
</evidence>
<feature type="transmembrane region" description="Helical" evidence="8">
    <location>
        <begin position="424"/>
        <end position="442"/>
    </location>
</feature>
<feature type="transmembrane region" description="Helical" evidence="8">
    <location>
        <begin position="1258"/>
        <end position="1280"/>
    </location>
</feature>
<keyword evidence="5" id="KW-0067">ATP-binding</keyword>
<feature type="transmembrane region" description="Helical" evidence="8">
    <location>
        <begin position="627"/>
        <end position="649"/>
    </location>
</feature>
<dbReference type="PROSITE" id="PS00211">
    <property type="entry name" value="ABC_TRANSPORTER_1"/>
    <property type="match status" value="2"/>
</dbReference>
<feature type="domain" description="ABC transporter" evidence="9">
    <location>
        <begin position="60"/>
        <end position="303"/>
    </location>
</feature>
<feature type="transmembrane region" description="Helical" evidence="8">
    <location>
        <begin position="1105"/>
        <end position="1132"/>
    </location>
</feature>
<dbReference type="InterPro" id="IPR017871">
    <property type="entry name" value="ABC_transporter-like_CS"/>
</dbReference>
<reference evidence="10" key="1">
    <citation type="journal article" date="2021" name="Open Biol.">
        <title>Shared evolutionary footprints suggest mitochondrial oxidative damage underlies multiple complex I losses in fungi.</title>
        <authorList>
            <person name="Schikora-Tamarit M.A."/>
            <person name="Marcet-Houben M."/>
            <person name="Nosek J."/>
            <person name="Gabaldon T."/>
        </authorList>
    </citation>
    <scope>NUCLEOTIDE SEQUENCE</scope>
    <source>
        <strain evidence="10">NCAIM Y.01608</strain>
    </source>
</reference>
<feature type="transmembrane region" description="Helical" evidence="8">
    <location>
        <begin position="1031"/>
        <end position="1052"/>
    </location>
</feature>
<feature type="transmembrane region" description="Helical" evidence="8">
    <location>
        <begin position="1171"/>
        <end position="1194"/>
    </location>
</feature>
<dbReference type="InterPro" id="IPR050352">
    <property type="entry name" value="ABCG_transporters"/>
</dbReference>
<evidence type="ECO:0000256" key="6">
    <source>
        <dbReference type="ARBA" id="ARBA00022989"/>
    </source>
</evidence>
<accession>A0A9P8PJP2</accession>
<feature type="domain" description="ABC transporter" evidence="9">
    <location>
        <begin position="688"/>
        <end position="940"/>
    </location>
</feature>
<protein>
    <recommendedName>
        <fullName evidence="9">ABC transporter domain-containing protein</fullName>
    </recommendedName>
</protein>
<keyword evidence="7 8" id="KW-0472">Membrane</keyword>
<evidence type="ECO:0000256" key="2">
    <source>
        <dbReference type="ARBA" id="ARBA00022448"/>
    </source>
</evidence>